<evidence type="ECO:0000256" key="7">
    <source>
        <dbReference type="RuleBase" id="RU003355"/>
    </source>
</evidence>
<dbReference type="PROSITE" id="PS00138">
    <property type="entry name" value="SUBTILASE_SER"/>
    <property type="match status" value="1"/>
</dbReference>
<proteinExistence type="inferred from homology"/>
<feature type="active site" description="Charge relay system" evidence="5 6">
    <location>
        <position position="167"/>
    </location>
</feature>
<feature type="active site" description="Charge relay system" evidence="5 6">
    <location>
        <position position="198"/>
    </location>
</feature>
<dbReference type="InterPro" id="IPR023827">
    <property type="entry name" value="Peptidase_S8_Asp-AS"/>
</dbReference>
<dbReference type="Gene3D" id="3.40.50.200">
    <property type="entry name" value="Peptidase S8/S53 domain"/>
    <property type="match status" value="1"/>
</dbReference>
<dbReference type="SMR" id="A0A9D4TJX2"/>
<dbReference type="InterPro" id="IPR036852">
    <property type="entry name" value="Peptidase_S8/S53_dom_sf"/>
</dbReference>
<dbReference type="Proteomes" id="UP001055712">
    <property type="component" value="Unassembled WGS sequence"/>
</dbReference>
<evidence type="ECO:0000256" key="4">
    <source>
        <dbReference type="ARBA" id="ARBA00022825"/>
    </source>
</evidence>
<dbReference type="PRINTS" id="PR00723">
    <property type="entry name" value="SUBTILISIN"/>
</dbReference>
<dbReference type="PROSITE" id="PS00137">
    <property type="entry name" value="SUBTILASE_HIS"/>
    <property type="match status" value="1"/>
</dbReference>
<gene>
    <name evidence="12" type="ORF">D9Q98_010340</name>
</gene>
<feature type="signal peptide" evidence="9">
    <location>
        <begin position="1"/>
        <end position="22"/>
    </location>
</feature>
<feature type="chain" id="PRO_5039336166" description="Peptidase S8/S53 domain-containing protein" evidence="9">
    <location>
        <begin position="23"/>
        <end position="439"/>
    </location>
</feature>
<dbReference type="InterPro" id="IPR015500">
    <property type="entry name" value="Peptidase_S8_subtilisin-rel"/>
</dbReference>
<keyword evidence="4 6" id="KW-0720">Serine protease</keyword>
<dbReference type="InterPro" id="IPR054399">
    <property type="entry name" value="Fervidolysin-like_N_prodom"/>
</dbReference>
<dbReference type="InterPro" id="IPR023828">
    <property type="entry name" value="Peptidase_S8_Ser-AS"/>
</dbReference>
<dbReference type="GO" id="GO:0004252">
    <property type="term" value="F:serine-type endopeptidase activity"/>
    <property type="evidence" value="ECO:0007669"/>
    <property type="project" value="UniProtKB-UniRule"/>
</dbReference>
<dbReference type="SUPFAM" id="SSF52743">
    <property type="entry name" value="Subtilisin-like"/>
    <property type="match status" value="1"/>
</dbReference>
<accession>A0A9D4TJX2</accession>
<organism evidence="12 13">
    <name type="scientific">Chlorella vulgaris</name>
    <name type="common">Green alga</name>
    <dbReference type="NCBI Taxonomy" id="3077"/>
    <lineage>
        <taxon>Eukaryota</taxon>
        <taxon>Viridiplantae</taxon>
        <taxon>Chlorophyta</taxon>
        <taxon>core chlorophytes</taxon>
        <taxon>Trebouxiophyceae</taxon>
        <taxon>Chlorellales</taxon>
        <taxon>Chlorellaceae</taxon>
        <taxon>Chlorella clade</taxon>
        <taxon>Chlorella</taxon>
    </lineage>
</organism>
<keyword evidence="2 6" id="KW-0645">Protease</keyword>
<dbReference type="Pfam" id="PF00082">
    <property type="entry name" value="Peptidase_S8"/>
    <property type="match status" value="1"/>
</dbReference>
<name>A0A9D4TJX2_CHLVU</name>
<evidence type="ECO:0000313" key="13">
    <source>
        <dbReference type="Proteomes" id="UP001055712"/>
    </source>
</evidence>
<dbReference type="InterPro" id="IPR050131">
    <property type="entry name" value="Peptidase_S8_subtilisin-like"/>
</dbReference>
<evidence type="ECO:0000256" key="2">
    <source>
        <dbReference type="ARBA" id="ARBA00022670"/>
    </source>
</evidence>
<evidence type="ECO:0000256" key="1">
    <source>
        <dbReference type="ARBA" id="ARBA00011073"/>
    </source>
</evidence>
<keyword evidence="3 6" id="KW-0378">Hydrolase</keyword>
<dbReference type="EMBL" id="SIDB01000010">
    <property type="protein sequence ID" value="KAI3427425.1"/>
    <property type="molecule type" value="Genomic_DNA"/>
</dbReference>
<evidence type="ECO:0000256" key="6">
    <source>
        <dbReference type="PROSITE-ProRule" id="PRU01240"/>
    </source>
</evidence>
<dbReference type="InterPro" id="IPR022398">
    <property type="entry name" value="Peptidase_S8_His-AS"/>
</dbReference>
<evidence type="ECO:0000256" key="9">
    <source>
        <dbReference type="SAM" id="SignalP"/>
    </source>
</evidence>
<dbReference type="AlphaFoldDB" id="A0A9D4TJX2"/>
<sequence length="439" mass="46341">MPNPRGTALLAALACLIVATHAFTVGPKPAAPPGIIVRLKDRQIGVAAAAAAAGTGTVRPIAPDLQLYSIAITDGKSAEAKAAEVRKLPGVAYAVPDVWVSIAGSRDLQAVQRPPPPSPRRRPPPPPTARTANDAFYKQLWGLPRIKAPQAWTHSRDATKVFTCVVDTGVKYNHPDLIASLVPMPYAWQTKNMDDNGHGTHVAGIIGAVGNNKAGVTGVGWRAQILACKALDAQGWGLISQVVECIDWCRKRKARVINTSFELAQENIPLRDSIGNATAAGVFFAAAAGNAQYSSANNNDVSNIYPGGYKFPGNVAVANMNSNNQLNYNSNYGRTTVQLSAPGTDILSTWYRKEYMGQLYAMRTGTSMAAPYVAGAAALTMSASNGLLTNAQVARLMIATSTPLPALKGKVVANGVINLEQLVLRGLAYARDHPTTKAG</sequence>
<evidence type="ECO:0000259" key="11">
    <source>
        <dbReference type="Pfam" id="PF22148"/>
    </source>
</evidence>
<dbReference type="GO" id="GO:0006508">
    <property type="term" value="P:proteolysis"/>
    <property type="evidence" value="ECO:0007669"/>
    <property type="project" value="UniProtKB-KW"/>
</dbReference>
<evidence type="ECO:0000256" key="3">
    <source>
        <dbReference type="ARBA" id="ARBA00022801"/>
    </source>
</evidence>
<keyword evidence="13" id="KW-1185">Reference proteome</keyword>
<feature type="domain" description="Peptidase S8/S53" evidence="10">
    <location>
        <begin position="160"/>
        <end position="404"/>
    </location>
</feature>
<dbReference type="PROSITE" id="PS51892">
    <property type="entry name" value="SUBTILASE"/>
    <property type="match status" value="1"/>
</dbReference>
<keyword evidence="9" id="KW-0732">Signal</keyword>
<evidence type="ECO:0000256" key="8">
    <source>
        <dbReference type="SAM" id="MobiDB-lite"/>
    </source>
</evidence>
<comment type="caution">
    <text evidence="12">The sequence shown here is derived from an EMBL/GenBank/DDBJ whole genome shotgun (WGS) entry which is preliminary data.</text>
</comment>
<reference evidence="12" key="1">
    <citation type="journal article" date="2019" name="Plant J.">
        <title>Chlorella vulgaris genome assembly and annotation reveals the molecular basis for metabolic acclimation to high light conditions.</title>
        <authorList>
            <person name="Cecchin M."/>
            <person name="Marcolungo L."/>
            <person name="Rossato M."/>
            <person name="Girolomoni L."/>
            <person name="Cosentino E."/>
            <person name="Cuine S."/>
            <person name="Li-Beisson Y."/>
            <person name="Delledonne M."/>
            <person name="Ballottari M."/>
        </authorList>
    </citation>
    <scope>NUCLEOTIDE SEQUENCE</scope>
    <source>
        <strain evidence="12">211/11P</strain>
    </source>
</reference>
<dbReference type="OrthoDB" id="515213at2759"/>
<evidence type="ECO:0000256" key="5">
    <source>
        <dbReference type="PIRSR" id="PIRSR615500-1"/>
    </source>
</evidence>
<evidence type="ECO:0000259" key="10">
    <source>
        <dbReference type="Pfam" id="PF00082"/>
    </source>
</evidence>
<dbReference type="InterPro" id="IPR000209">
    <property type="entry name" value="Peptidase_S8/S53_dom"/>
</dbReference>
<evidence type="ECO:0008006" key="14">
    <source>
        <dbReference type="Google" id="ProtNLM"/>
    </source>
</evidence>
<dbReference type="PROSITE" id="PS00136">
    <property type="entry name" value="SUBTILASE_ASP"/>
    <property type="match status" value="1"/>
</dbReference>
<evidence type="ECO:0000313" key="12">
    <source>
        <dbReference type="EMBL" id="KAI3427425.1"/>
    </source>
</evidence>
<feature type="domain" description="Fervidolysin-like N-terminal prodomain" evidence="11">
    <location>
        <begin position="35"/>
        <end position="96"/>
    </location>
</feature>
<dbReference type="Pfam" id="PF22148">
    <property type="entry name" value="Fervidolysin_NPro-like"/>
    <property type="match status" value="1"/>
</dbReference>
<protein>
    <recommendedName>
        <fullName evidence="14">Peptidase S8/S53 domain-containing protein</fullName>
    </recommendedName>
</protein>
<feature type="compositionally biased region" description="Pro residues" evidence="8">
    <location>
        <begin position="113"/>
        <end position="128"/>
    </location>
</feature>
<feature type="active site" description="Charge relay system" evidence="5 6">
    <location>
        <position position="367"/>
    </location>
</feature>
<dbReference type="PANTHER" id="PTHR43806:SF11">
    <property type="entry name" value="CEREVISIN-RELATED"/>
    <property type="match status" value="1"/>
</dbReference>
<reference evidence="12" key="2">
    <citation type="submission" date="2020-11" db="EMBL/GenBank/DDBJ databases">
        <authorList>
            <person name="Cecchin M."/>
            <person name="Marcolungo L."/>
            <person name="Rossato M."/>
            <person name="Girolomoni L."/>
            <person name="Cosentino E."/>
            <person name="Cuine S."/>
            <person name="Li-Beisson Y."/>
            <person name="Delledonne M."/>
            <person name="Ballottari M."/>
        </authorList>
    </citation>
    <scope>NUCLEOTIDE SEQUENCE</scope>
    <source>
        <strain evidence="12">211/11P</strain>
        <tissue evidence="12">Whole cell</tissue>
    </source>
</reference>
<dbReference type="PANTHER" id="PTHR43806">
    <property type="entry name" value="PEPTIDASE S8"/>
    <property type="match status" value="1"/>
</dbReference>
<feature type="region of interest" description="Disordered" evidence="8">
    <location>
        <begin position="106"/>
        <end position="131"/>
    </location>
</feature>
<comment type="similarity">
    <text evidence="1 6 7">Belongs to the peptidase S8 family.</text>
</comment>